<gene>
    <name evidence="3" type="ORF">Helico4rc_2680</name>
</gene>
<proteinExistence type="predicted"/>
<dbReference type="SUPFAM" id="SSF51735">
    <property type="entry name" value="NAD(P)-binding Rossmann-fold domains"/>
    <property type="match status" value="1"/>
</dbReference>
<dbReference type="AlphaFoldDB" id="A0A650ELY9"/>
<dbReference type="InterPro" id="IPR001509">
    <property type="entry name" value="Epimerase_deHydtase"/>
</dbReference>
<dbReference type="EMBL" id="MN577567">
    <property type="protein sequence ID" value="QGT50148.1"/>
    <property type="molecule type" value="Genomic_DNA"/>
</dbReference>
<dbReference type="GO" id="GO:0008712">
    <property type="term" value="F:ADP-glyceromanno-heptose 6-epimerase activity"/>
    <property type="evidence" value="ECO:0007669"/>
    <property type="project" value="UniProtKB-EC"/>
</dbReference>
<dbReference type="InterPro" id="IPR011912">
    <property type="entry name" value="Heptose_epim"/>
</dbReference>
<dbReference type="InterPro" id="IPR036291">
    <property type="entry name" value="NAD(P)-bd_dom_sf"/>
</dbReference>
<dbReference type="NCBIfam" id="TIGR02197">
    <property type="entry name" value="heptose_epim"/>
    <property type="match status" value="1"/>
</dbReference>
<dbReference type="Gene3D" id="3.40.50.720">
    <property type="entry name" value="NAD(P)-binding Rossmann-like Domain"/>
    <property type="match status" value="1"/>
</dbReference>
<dbReference type="GO" id="GO:0050661">
    <property type="term" value="F:NADP binding"/>
    <property type="evidence" value="ECO:0007669"/>
    <property type="project" value="InterPro"/>
</dbReference>
<dbReference type="PANTHER" id="PTHR43245:SF13">
    <property type="entry name" value="UDP-D-APIOSE_UDP-D-XYLOSE SYNTHASE 2"/>
    <property type="match status" value="1"/>
</dbReference>
<evidence type="ECO:0000313" key="3">
    <source>
        <dbReference type="EMBL" id="QGT50148.1"/>
    </source>
</evidence>
<reference evidence="3" key="1">
    <citation type="journal article" date="2020" name="J. ISSAAS">
        <title>Lactobacilli and other gastrointestinal microbiota of Peromyscus leucopus, reservoir host for agents of Lyme disease and other zoonoses in North America.</title>
        <authorList>
            <person name="Milovic A."/>
            <person name="Bassam K."/>
            <person name="Shao H."/>
            <person name="Chatzistamou I."/>
            <person name="Tufts D.M."/>
            <person name="Diuk-Wasser M."/>
            <person name="Barbour A.G."/>
        </authorList>
    </citation>
    <scope>NUCLEOTIDE SEQUENCE</scope>
    <source>
        <strain evidence="3">LL4</strain>
    </source>
</reference>
<dbReference type="GO" id="GO:0005975">
    <property type="term" value="P:carbohydrate metabolic process"/>
    <property type="evidence" value="ECO:0007669"/>
    <property type="project" value="InterPro"/>
</dbReference>
<accession>A0A650ELY9</accession>
<protein>
    <submittedName>
        <fullName evidence="3">ADP-L-glycero-D-manno-heptose-6-epimerase</fullName>
        <ecNumber evidence="3">5.1.3.20</ecNumber>
    </submittedName>
</protein>
<dbReference type="EC" id="5.1.3.20" evidence="3"/>
<dbReference type="Pfam" id="PF01370">
    <property type="entry name" value="Epimerase"/>
    <property type="match status" value="1"/>
</dbReference>
<keyword evidence="1 3" id="KW-0413">Isomerase</keyword>
<organism evidence="3">
    <name type="scientific">uncultured Helicobacter sp</name>
    <dbReference type="NCBI Taxonomy" id="175537"/>
    <lineage>
        <taxon>Bacteria</taxon>
        <taxon>Pseudomonadati</taxon>
        <taxon>Campylobacterota</taxon>
        <taxon>Epsilonproteobacteria</taxon>
        <taxon>Campylobacterales</taxon>
        <taxon>Helicobacteraceae</taxon>
        <taxon>Helicobacter</taxon>
        <taxon>environmental samples</taxon>
    </lineage>
</organism>
<name>A0A650ELY9_9HELI</name>
<feature type="domain" description="NAD-dependent epimerase/dehydratase" evidence="2">
    <location>
        <begin position="13"/>
        <end position="257"/>
    </location>
</feature>
<evidence type="ECO:0000256" key="1">
    <source>
        <dbReference type="ARBA" id="ARBA00023235"/>
    </source>
</evidence>
<evidence type="ECO:0000259" key="2">
    <source>
        <dbReference type="Pfam" id="PF01370"/>
    </source>
</evidence>
<dbReference type="PANTHER" id="PTHR43245">
    <property type="entry name" value="BIFUNCTIONAL POLYMYXIN RESISTANCE PROTEIN ARNA"/>
    <property type="match status" value="1"/>
</dbReference>
<sequence length="331" mass="37576">MKYIYDDLAGKKILITGGAGFIGSNLAFYFQKHHPLAKVYVFDKFRSDERFSNGHFKSLGHFQNLIGFKGEIIIGDINNPQDLALLENREFDYIFHQAAISDTTVLDQELIMKTNHIAFLKLLKIAQKHNALMVYASSAGTYGNSPAPNVVGTGEVPENAYGFSKLCMDESVRKILAEDPQRRIIGLRYFNVYGHNEFHKGQTASMILQLGLQAIKNKKVRLFKHGEQKRDFVYIKDVIQANVKAIEAPVSGIYNIGSGNARSFNDIVSCLKAHLGEFEVEYFDNPYSFFQNHTEADISLNEEYLSYIPRFTLEDGIKQYIDEIKAIAEKY</sequence>
<dbReference type="Gene3D" id="3.90.25.10">
    <property type="entry name" value="UDP-galactose 4-epimerase, domain 1"/>
    <property type="match status" value="1"/>
</dbReference>
<dbReference type="InterPro" id="IPR050177">
    <property type="entry name" value="Lipid_A_modif_metabolic_enz"/>
</dbReference>